<dbReference type="EMBL" id="JAHCDA010000006">
    <property type="protein sequence ID" value="MBS7813657.1"/>
    <property type="molecule type" value="Genomic_DNA"/>
</dbReference>
<evidence type="ECO:0000256" key="1">
    <source>
        <dbReference type="ARBA" id="ARBA00006987"/>
    </source>
</evidence>
<proteinExistence type="inferred from homology"/>
<dbReference type="PIRSF" id="PIRSF017082">
    <property type="entry name" value="YflP"/>
    <property type="match status" value="1"/>
</dbReference>
<dbReference type="PANTHER" id="PTHR42928">
    <property type="entry name" value="TRICARBOXYLATE-BINDING PROTEIN"/>
    <property type="match status" value="1"/>
</dbReference>
<organism evidence="3 4">
    <name type="scientific">Roseococcus pinisoli</name>
    <dbReference type="NCBI Taxonomy" id="2835040"/>
    <lineage>
        <taxon>Bacteria</taxon>
        <taxon>Pseudomonadati</taxon>
        <taxon>Pseudomonadota</taxon>
        <taxon>Alphaproteobacteria</taxon>
        <taxon>Acetobacterales</taxon>
        <taxon>Roseomonadaceae</taxon>
        <taxon>Roseococcus</taxon>
    </lineage>
</organism>
<dbReference type="InterPro" id="IPR005064">
    <property type="entry name" value="BUG"/>
</dbReference>
<feature type="chain" id="PRO_5046778728" evidence="2">
    <location>
        <begin position="27"/>
        <end position="322"/>
    </location>
</feature>
<sequence>MPMNRRHLLAAPALLPLLPLGAAASAYPDRPLRYVVPFQAGAMNDLLARHVARDLTARLGQPVVVENRVGAGGALGTQYVTQQRADGYTLLNSTSGVLCIVPHIIDAPFDPFRDFTPVGFPGEGFTVLAVHPSVPVNSVEELVAYARAHPGKLNFGSAGHGSFGHIQGELFKQLAEIDAVHVPFPGSAGALNSAIAGDTQFIFDAYALQHAQAGRLRALAITGPGRWEAAPDLPNVKEVGLANWPVNPWWTILVRSSTPPEIVATLNRSLNEAFEDRSLLDPLKTLGLRPERLSPEQIQEKVRHDHAVYGALVRRIGLSSRS</sequence>
<keyword evidence="4" id="KW-1185">Reference proteome</keyword>
<keyword evidence="2" id="KW-0732">Signal</keyword>
<feature type="signal peptide" evidence="2">
    <location>
        <begin position="1"/>
        <end position="26"/>
    </location>
</feature>
<dbReference type="Pfam" id="PF03401">
    <property type="entry name" value="TctC"/>
    <property type="match status" value="1"/>
</dbReference>
<accession>A0ABS5QIZ9</accession>
<protein>
    <submittedName>
        <fullName evidence="3">Tripartite tricarboxylate transporter substrate binding protein</fullName>
    </submittedName>
</protein>
<dbReference type="PANTHER" id="PTHR42928:SF5">
    <property type="entry name" value="BLR1237 PROTEIN"/>
    <property type="match status" value="1"/>
</dbReference>
<evidence type="ECO:0000256" key="2">
    <source>
        <dbReference type="SAM" id="SignalP"/>
    </source>
</evidence>
<dbReference type="InterPro" id="IPR042100">
    <property type="entry name" value="Bug_dom1"/>
</dbReference>
<reference evidence="3 4" key="1">
    <citation type="submission" date="2021-05" db="EMBL/GenBank/DDBJ databases">
        <title>Roseococcus sp. XZZS9, whole genome shotgun sequencing project.</title>
        <authorList>
            <person name="Zhao G."/>
            <person name="Shen L."/>
        </authorList>
    </citation>
    <scope>NUCLEOTIDE SEQUENCE [LARGE SCALE GENOMIC DNA]</scope>
    <source>
        <strain evidence="3 4">XZZS9</strain>
    </source>
</reference>
<dbReference type="CDD" id="cd07012">
    <property type="entry name" value="PBP2_Bug_TTT"/>
    <property type="match status" value="1"/>
</dbReference>
<name>A0ABS5QIZ9_9PROT</name>
<comment type="similarity">
    <text evidence="1">Belongs to the UPF0065 (bug) family.</text>
</comment>
<dbReference type="Gene3D" id="3.40.190.10">
    <property type="entry name" value="Periplasmic binding protein-like II"/>
    <property type="match status" value="1"/>
</dbReference>
<dbReference type="Gene3D" id="3.40.190.150">
    <property type="entry name" value="Bordetella uptake gene, domain 1"/>
    <property type="match status" value="1"/>
</dbReference>
<comment type="caution">
    <text evidence="3">The sequence shown here is derived from an EMBL/GenBank/DDBJ whole genome shotgun (WGS) entry which is preliminary data.</text>
</comment>
<evidence type="ECO:0000313" key="4">
    <source>
        <dbReference type="Proteomes" id="UP000766336"/>
    </source>
</evidence>
<dbReference type="RefSeq" id="WP_213672366.1">
    <property type="nucleotide sequence ID" value="NZ_JAHCDA010000006.1"/>
</dbReference>
<dbReference type="Proteomes" id="UP000766336">
    <property type="component" value="Unassembled WGS sequence"/>
</dbReference>
<evidence type="ECO:0000313" key="3">
    <source>
        <dbReference type="EMBL" id="MBS7813657.1"/>
    </source>
</evidence>
<gene>
    <name evidence="3" type="ORF">KHU32_22140</name>
</gene>